<dbReference type="InterPro" id="IPR051531">
    <property type="entry name" value="N-acetyltransferase"/>
</dbReference>
<keyword evidence="1 5" id="KW-0808">Transferase</keyword>
<dbReference type="eggNOG" id="COG1670">
    <property type="taxonomic scope" value="Bacteria"/>
</dbReference>
<gene>
    <name evidence="5" type="ordered locus">Snas_2835</name>
</gene>
<dbReference type="KEGG" id="sna:Snas_2835"/>
<reference evidence="5 6" key="1">
    <citation type="journal article" date="2009" name="Stand. Genomic Sci.">
        <title>Complete genome sequence of Stackebrandtia nassauensis type strain (LLR-40K-21).</title>
        <authorList>
            <person name="Munk C."/>
            <person name="Lapidus A."/>
            <person name="Copeland A."/>
            <person name="Jando M."/>
            <person name="Mayilraj S."/>
            <person name="Glavina Del Rio T."/>
            <person name="Nolan M."/>
            <person name="Chen F."/>
            <person name="Lucas S."/>
            <person name="Tice H."/>
            <person name="Cheng J.F."/>
            <person name="Han C."/>
            <person name="Detter J.C."/>
            <person name="Bruce D."/>
            <person name="Goodwin L."/>
            <person name="Chain P."/>
            <person name="Pitluck S."/>
            <person name="Goker M."/>
            <person name="Ovchinikova G."/>
            <person name="Pati A."/>
            <person name="Ivanova N."/>
            <person name="Mavromatis K."/>
            <person name="Chen A."/>
            <person name="Palaniappan K."/>
            <person name="Land M."/>
            <person name="Hauser L."/>
            <person name="Chang Y.J."/>
            <person name="Jeffries C.D."/>
            <person name="Bristow J."/>
            <person name="Eisen J.A."/>
            <person name="Markowitz V."/>
            <person name="Hugenholtz P."/>
            <person name="Kyrpides N.C."/>
            <person name="Klenk H.P."/>
        </authorList>
    </citation>
    <scope>NUCLEOTIDE SEQUENCE [LARGE SCALE GENOMIC DNA]</scope>
    <source>
        <strain evidence="6">DSM 44728 / CIP 108903 / NRRL B-16338 / NBRC 102104 / LLR-40K-21</strain>
    </source>
</reference>
<evidence type="ECO:0000256" key="3">
    <source>
        <dbReference type="ARBA" id="ARBA00038502"/>
    </source>
</evidence>
<dbReference type="GO" id="GO:0016747">
    <property type="term" value="F:acyltransferase activity, transferring groups other than amino-acyl groups"/>
    <property type="evidence" value="ECO:0007669"/>
    <property type="project" value="InterPro"/>
</dbReference>
<evidence type="ECO:0000256" key="2">
    <source>
        <dbReference type="ARBA" id="ARBA00023315"/>
    </source>
</evidence>
<dbReference type="RefSeq" id="WP_013018082.1">
    <property type="nucleotide sequence ID" value="NC_013947.1"/>
</dbReference>
<dbReference type="HOGENOM" id="CLU_013985_3_4_11"/>
<dbReference type="PROSITE" id="PS51186">
    <property type="entry name" value="GNAT"/>
    <property type="match status" value="1"/>
</dbReference>
<dbReference type="InterPro" id="IPR016181">
    <property type="entry name" value="Acyl_CoA_acyltransferase"/>
</dbReference>
<evidence type="ECO:0000256" key="1">
    <source>
        <dbReference type="ARBA" id="ARBA00022679"/>
    </source>
</evidence>
<organism evidence="5 6">
    <name type="scientific">Stackebrandtia nassauensis (strain DSM 44728 / CIP 108903 / NRRL B-16338 / NBRC 102104 / LLR-40K-21)</name>
    <dbReference type="NCBI Taxonomy" id="446470"/>
    <lineage>
        <taxon>Bacteria</taxon>
        <taxon>Bacillati</taxon>
        <taxon>Actinomycetota</taxon>
        <taxon>Actinomycetes</taxon>
        <taxon>Glycomycetales</taxon>
        <taxon>Glycomycetaceae</taxon>
        <taxon>Stackebrandtia</taxon>
    </lineage>
</organism>
<dbReference type="InterPro" id="IPR000182">
    <property type="entry name" value="GNAT_dom"/>
</dbReference>
<dbReference type="OrthoDB" id="2061990at2"/>
<proteinExistence type="inferred from homology"/>
<protein>
    <submittedName>
        <fullName evidence="5">GCN5-related N-acetyltransferase</fullName>
    </submittedName>
</protein>
<dbReference type="AlphaFoldDB" id="D3Q8D7"/>
<dbReference type="Gene3D" id="3.40.630.30">
    <property type="match status" value="1"/>
</dbReference>
<dbReference type="PANTHER" id="PTHR43792">
    <property type="entry name" value="GNAT FAMILY, PUTATIVE (AFU_ORTHOLOGUE AFUA_3G00765)-RELATED-RELATED"/>
    <property type="match status" value="1"/>
</dbReference>
<name>D3Q8D7_STANL</name>
<dbReference type="Pfam" id="PF13302">
    <property type="entry name" value="Acetyltransf_3"/>
    <property type="match status" value="1"/>
</dbReference>
<dbReference type="PANTHER" id="PTHR43792:SF8">
    <property type="entry name" value="[RIBOSOMAL PROTEIN US5]-ALANINE N-ACETYLTRANSFERASE"/>
    <property type="match status" value="1"/>
</dbReference>
<keyword evidence="2" id="KW-0012">Acyltransferase</keyword>
<dbReference type="STRING" id="446470.Snas_2835"/>
<keyword evidence="6" id="KW-1185">Reference proteome</keyword>
<evidence type="ECO:0000259" key="4">
    <source>
        <dbReference type="PROSITE" id="PS51186"/>
    </source>
</evidence>
<comment type="similarity">
    <text evidence="3">Belongs to the acetyltransferase family. RimJ subfamily.</text>
</comment>
<dbReference type="CDD" id="cd04301">
    <property type="entry name" value="NAT_SF"/>
    <property type="match status" value="1"/>
</dbReference>
<dbReference type="SUPFAM" id="SSF55729">
    <property type="entry name" value="Acyl-CoA N-acyltransferases (Nat)"/>
    <property type="match status" value="1"/>
</dbReference>
<sequence length="181" mass="20480">MWPTMDIDLDNLRLRTLTEADAPAVVEATSAETEPSFWGPRPVGPYSLAEAKNALREWDPDSDGQVSFGAFSDNRLVGALGLMPDAPQSAELAYWVRPEWRRRGIALRGITAVTQWAHEHAQLPRVWLEIRPDNAPSLRLAERAGFTFEERLAHHCRSWTADDPGQDTWHDCLIWSHTVLE</sequence>
<accession>D3Q8D7</accession>
<dbReference type="Proteomes" id="UP000000844">
    <property type="component" value="Chromosome"/>
</dbReference>
<evidence type="ECO:0000313" key="6">
    <source>
        <dbReference type="Proteomes" id="UP000000844"/>
    </source>
</evidence>
<dbReference type="EMBL" id="CP001778">
    <property type="protein sequence ID" value="ADD42511.1"/>
    <property type="molecule type" value="Genomic_DNA"/>
</dbReference>
<feature type="domain" description="N-acetyltransferase" evidence="4">
    <location>
        <begin position="12"/>
        <end position="164"/>
    </location>
</feature>
<evidence type="ECO:0000313" key="5">
    <source>
        <dbReference type="EMBL" id="ADD42511.1"/>
    </source>
</evidence>